<comment type="caution">
    <text evidence="2">The sequence shown here is derived from an EMBL/GenBank/DDBJ whole genome shotgun (WGS) entry which is preliminary data.</text>
</comment>
<dbReference type="EMBL" id="CAXLJL010000090">
    <property type="protein sequence ID" value="CAL5131384.1"/>
    <property type="molecule type" value="Genomic_DNA"/>
</dbReference>
<name>A0AAV2T5X6_CALDB</name>
<evidence type="ECO:0000256" key="1">
    <source>
        <dbReference type="SAM" id="MobiDB-lite"/>
    </source>
</evidence>
<feature type="compositionally biased region" description="Polar residues" evidence="1">
    <location>
        <begin position="90"/>
        <end position="106"/>
    </location>
</feature>
<reference evidence="2" key="1">
    <citation type="submission" date="2024-06" db="EMBL/GenBank/DDBJ databases">
        <authorList>
            <person name="Liu X."/>
            <person name="Lenzi L."/>
            <person name="Haldenby T S."/>
            <person name="Uol C."/>
        </authorList>
    </citation>
    <scope>NUCLEOTIDE SEQUENCE</scope>
</reference>
<accession>A0AAV2T5X6</accession>
<evidence type="ECO:0000313" key="3">
    <source>
        <dbReference type="Proteomes" id="UP001497525"/>
    </source>
</evidence>
<feature type="compositionally biased region" description="Basic and acidic residues" evidence="1">
    <location>
        <begin position="36"/>
        <end position="67"/>
    </location>
</feature>
<feature type="compositionally biased region" description="Acidic residues" evidence="1">
    <location>
        <begin position="68"/>
        <end position="80"/>
    </location>
</feature>
<feature type="region of interest" description="Disordered" evidence="1">
    <location>
        <begin position="1"/>
        <end position="113"/>
    </location>
</feature>
<dbReference type="AlphaFoldDB" id="A0AAV2T5X6"/>
<proteinExistence type="predicted"/>
<gene>
    <name evidence="2" type="ORF">CDAUBV1_LOCUS3799</name>
</gene>
<protein>
    <submittedName>
        <fullName evidence="2">Uncharacterized protein</fullName>
    </submittedName>
</protein>
<organism evidence="2 3">
    <name type="scientific">Calicophoron daubneyi</name>
    <name type="common">Rumen fluke</name>
    <name type="synonym">Paramphistomum daubneyi</name>
    <dbReference type="NCBI Taxonomy" id="300641"/>
    <lineage>
        <taxon>Eukaryota</taxon>
        <taxon>Metazoa</taxon>
        <taxon>Spiralia</taxon>
        <taxon>Lophotrochozoa</taxon>
        <taxon>Platyhelminthes</taxon>
        <taxon>Trematoda</taxon>
        <taxon>Digenea</taxon>
        <taxon>Plagiorchiida</taxon>
        <taxon>Pronocephalata</taxon>
        <taxon>Paramphistomoidea</taxon>
        <taxon>Paramphistomidae</taxon>
        <taxon>Calicophoron</taxon>
    </lineage>
</organism>
<dbReference type="Proteomes" id="UP001497525">
    <property type="component" value="Unassembled WGS sequence"/>
</dbReference>
<sequence length="302" mass="33783">MGCSGSKQKGKSHQSSDHESGESALYLGEEEIAEGSEEHVGGIESGESYKESVKSGTEKEGLEKSGEGSEDAEKEEDEDELAKAEADGKLNTTESGENAPQRSTPVNKAYRGAPNVLDNDKFVQFVQEGGSISDLIEMHPPPDGWNENLLRKYPVGCTEVLTDNERVEYQGIIHVNDEDMYTKRHFLAFYNVSVHTMYPTDFIRWCRDHSMHNTIADYIGLYQASRFHGPGSTSLKGLAKDPNALGIEMSDRFVTPYGVFRAIVFRACSLFDVRRIANAYIRRLLPSAYRSVRCYFPEEQLD</sequence>
<evidence type="ECO:0000313" key="2">
    <source>
        <dbReference type="EMBL" id="CAL5131384.1"/>
    </source>
</evidence>